<organism evidence="1 2">
    <name type="scientific">Rhodocytophaga rosea</name>
    <dbReference type="NCBI Taxonomy" id="2704465"/>
    <lineage>
        <taxon>Bacteria</taxon>
        <taxon>Pseudomonadati</taxon>
        <taxon>Bacteroidota</taxon>
        <taxon>Cytophagia</taxon>
        <taxon>Cytophagales</taxon>
        <taxon>Rhodocytophagaceae</taxon>
        <taxon>Rhodocytophaga</taxon>
    </lineage>
</organism>
<sequence length="1252" mass="142484">MKAEDFSKVISSGTAQDNRFLEALDFNYVKIDERSLEDLLVFATGFAKLINFYDLNGQIDGDWSEFLNDETVILAAMAQTEPVKTEARFKQYIYKARLFLNPAKKLHYLRLCFKEIYDIAQLFEFWHTKLKAVEDFTSAQVSVRNEITNAIYGKLSVALGKLKSYDEGAEQAEALGEKIGLDYTSFGLFWGLSEFEPSSAIYEGDTLKEKIDLATESLQQLFQAFYETLLYLKLKSPEYLAQSLQTDIHYPEVALFISFLKLFTIAQGNINNLTRRHLDFYYLSILKQKPKPPVPDTVYLKFLIDDAAQVAQVKQGTGFLAGEDENGNDIVYQADSELQVNRVKINRMDTIFMYNKALNVRGISKTLIGNMLVAGIPLKAPVADITGNIRKKTYATFGEDQTGKGIKEKTMTNATMGFAVASPTLLMREGNREISLGFTFSEQSFPRFKQYIEDIAFTSRTSEKETFIKIFLDAFLISVTSDQGWYQVHKYVVTQDEKNFLLNIRFDLGYTEPAIIGFDDEVHSGRFATELPIVRLLLNSESYVYLYSLLSNMVLEQVTVNTQVKGVKNLQLYNQIGQLNLDTPYYPFGPLPSVGNYLLIGSNEVFQKPLEKLNIHIEWFDLPRHSNGFLGYYDGYGLKIDNTVYEATLSVLDEGRWKPDTLSEQQHVKLFRTVDKNGLNGKLQPDAALHNKTSINTIDIKNIRLPSNYAAIEDKLVYTHTTRRGFIKLELNKPDFAFAHSVYPSVLSEVAIANSKSGFFNSKTKSAKDLRKMPNPPYTPLVKSITLDYASSSIISLKDRSRKTEKSASKGQIFHIHPFGENMVYPDNSRQLTYVLPSYDFEGCLLIGLMGVQPAQTVSFLFEMMDDSTVSSEDDPPVVEWSYLMDNEWYLLAPSKILRDDTNGFLKTGIIMVELPYQLKKGNTIVDPDLYWLRVAVLKNIRVASKTVSVFTQVLTATLSEKSNWEGKYLEKVLPAFTIQRSIDTIEGIQSVVQPLDSFGGMPRESMPKFYTRVAERLRHKDRAIMTWDYERLVLEKFPSIFKATCLPNMTSKNLDSPGSVLIVVTPYYQFAANPSEPTVSSEVLYQVKSYIQQFTSPFVKVEVRNPQYERIRIICNVKFTSGYSYGFYIQKLNEQINRHLSRNIFANQKGIELGGKIYSSDILSFMRTLPYVDFITKFSMVQSARDFTGKYVLIDTAREGVARASLQATKPWSVLVPAHEHQITVLVEKQEEQSMQAGVEYLELGEDFIIE</sequence>
<accession>A0A6C0GDI2</accession>
<keyword evidence="2" id="KW-1185">Reference proteome</keyword>
<dbReference type="Proteomes" id="UP000480178">
    <property type="component" value="Chromosome"/>
</dbReference>
<proteinExistence type="predicted"/>
<evidence type="ECO:0000313" key="2">
    <source>
        <dbReference type="Proteomes" id="UP000480178"/>
    </source>
</evidence>
<protein>
    <submittedName>
        <fullName evidence="1">Uncharacterized protein</fullName>
    </submittedName>
</protein>
<dbReference type="AlphaFoldDB" id="A0A6C0GDI2"/>
<dbReference type="KEGG" id="rhoz:GXP67_04705"/>
<evidence type="ECO:0000313" key="1">
    <source>
        <dbReference type="EMBL" id="QHT66021.1"/>
    </source>
</evidence>
<dbReference type="EMBL" id="CP048222">
    <property type="protein sequence ID" value="QHT66021.1"/>
    <property type="molecule type" value="Genomic_DNA"/>
</dbReference>
<reference evidence="1 2" key="1">
    <citation type="submission" date="2020-01" db="EMBL/GenBank/DDBJ databases">
        <authorList>
            <person name="Kim M.K."/>
        </authorList>
    </citation>
    <scope>NUCLEOTIDE SEQUENCE [LARGE SCALE GENOMIC DNA]</scope>
    <source>
        <strain evidence="1 2">172606-1</strain>
    </source>
</reference>
<gene>
    <name evidence="1" type="ORF">GXP67_04705</name>
</gene>
<name>A0A6C0GDI2_9BACT</name>
<dbReference type="RefSeq" id="WP_162442094.1">
    <property type="nucleotide sequence ID" value="NZ_CP048222.1"/>
</dbReference>